<feature type="region of interest" description="Disordered" evidence="1">
    <location>
        <begin position="50"/>
        <end position="80"/>
    </location>
</feature>
<dbReference type="EMBL" id="BDQV01000837">
    <property type="protein sequence ID" value="GAY68226.1"/>
    <property type="molecule type" value="Genomic_DNA"/>
</dbReference>
<organism evidence="2 3">
    <name type="scientific">Citrus unshiu</name>
    <name type="common">Satsuma mandarin</name>
    <name type="synonym">Citrus nobilis var. unshiu</name>
    <dbReference type="NCBI Taxonomy" id="55188"/>
    <lineage>
        <taxon>Eukaryota</taxon>
        <taxon>Viridiplantae</taxon>
        <taxon>Streptophyta</taxon>
        <taxon>Embryophyta</taxon>
        <taxon>Tracheophyta</taxon>
        <taxon>Spermatophyta</taxon>
        <taxon>Magnoliopsida</taxon>
        <taxon>eudicotyledons</taxon>
        <taxon>Gunneridae</taxon>
        <taxon>Pentapetalae</taxon>
        <taxon>rosids</taxon>
        <taxon>malvids</taxon>
        <taxon>Sapindales</taxon>
        <taxon>Rutaceae</taxon>
        <taxon>Aurantioideae</taxon>
        <taxon>Citrus</taxon>
    </lineage>
</organism>
<protein>
    <submittedName>
        <fullName evidence="2">Uncharacterized protein</fullName>
    </submittedName>
</protein>
<comment type="caution">
    <text evidence="2">The sequence shown here is derived from an EMBL/GenBank/DDBJ whole genome shotgun (WGS) entry which is preliminary data.</text>
</comment>
<evidence type="ECO:0000256" key="1">
    <source>
        <dbReference type="SAM" id="MobiDB-lite"/>
    </source>
</evidence>
<name>A0A2H5QUB8_CITUN</name>
<evidence type="ECO:0000313" key="2">
    <source>
        <dbReference type="EMBL" id="GAY68226.1"/>
    </source>
</evidence>
<gene>
    <name evidence="2" type="ORF">CUMW_262470</name>
</gene>
<proteinExistence type="predicted"/>
<accession>A0A2H5QUB8</accession>
<sequence>MPTVTRQNQDDKPSPNSDTAILILQNRRRWAPTSALVQASLPVPGTVTASPLKTLRGPSPCSFPKRSEIEEQAGEQRVFN</sequence>
<dbReference type="AlphaFoldDB" id="A0A2H5QUB8"/>
<dbReference type="Proteomes" id="UP000236630">
    <property type="component" value="Unassembled WGS sequence"/>
</dbReference>
<evidence type="ECO:0000313" key="3">
    <source>
        <dbReference type="Proteomes" id="UP000236630"/>
    </source>
</evidence>
<reference evidence="2 3" key="1">
    <citation type="journal article" date="2017" name="Front. Genet.">
        <title>Draft sequencing of the heterozygous diploid genome of Satsuma (Citrus unshiu Marc.) using a hybrid assembly approach.</title>
        <authorList>
            <person name="Shimizu T."/>
            <person name="Tanizawa Y."/>
            <person name="Mochizuki T."/>
            <person name="Nagasaki H."/>
            <person name="Yoshioka T."/>
            <person name="Toyoda A."/>
            <person name="Fujiyama A."/>
            <person name="Kaminuma E."/>
            <person name="Nakamura Y."/>
        </authorList>
    </citation>
    <scope>NUCLEOTIDE SEQUENCE [LARGE SCALE GENOMIC DNA]</scope>
    <source>
        <strain evidence="3">cv. Miyagawa wase</strain>
    </source>
</reference>
<keyword evidence="3" id="KW-1185">Reference proteome</keyword>